<evidence type="ECO:0000313" key="4">
    <source>
        <dbReference type="Proteomes" id="UP000094527"/>
    </source>
</evidence>
<feature type="disulfide bond" evidence="1">
    <location>
        <begin position="16"/>
        <end position="50"/>
    </location>
</feature>
<protein>
    <submittedName>
        <fullName evidence="3">Putative tyrosinase-like protein tyr-3</fullName>
    </submittedName>
</protein>
<sequence length="264" mass="29782">MNRVTNFASDEEEDECKDKFFNCRYWALIAECTKNAANMHRICRKSCGICKSEPCEDMDPYCAYWASTGECKSNPVWMRANCKLACKVCEPEICMDRNEYCAEWASLGECSGSNREYMVTSCALSCSACQSDVIPTTTAPLGRQCYTCGSSLETSGDFCDDKLTGTHIYCKDPEDICLLEYADDYDISQVVDIAMGCNDGKYTDEEGGVLINNKQHHYLTCNTTKNCSPYWLCNDAVQTAMIVEACEEVKRKLQWENEVDKIHP</sequence>
<dbReference type="InterPro" id="IPR003582">
    <property type="entry name" value="ShKT_dom"/>
</dbReference>
<dbReference type="PROSITE" id="PS51670">
    <property type="entry name" value="SHKT"/>
    <property type="match status" value="3"/>
</dbReference>
<dbReference type="Pfam" id="PF01549">
    <property type="entry name" value="ShK"/>
    <property type="match status" value="3"/>
</dbReference>
<feature type="domain" description="ShKT" evidence="2">
    <location>
        <begin position="94"/>
        <end position="129"/>
    </location>
</feature>
<dbReference type="EMBL" id="LJIJ01001832">
    <property type="protein sequence ID" value="ODM90711.1"/>
    <property type="molecule type" value="Genomic_DNA"/>
</dbReference>
<reference evidence="3 4" key="1">
    <citation type="journal article" date="2016" name="Genome Biol. Evol.">
        <title>Gene Family Evolution Reflects Adaptation to Soil Environmental Stressors in the Genome of the Collembolan Orchesella cincta.</title>
        <authorList>
            <person name="Faddeeva-Vakhrusheva A."/>
            <person name="Derks M.F."/>
            <person name="Anvar S.Y."/>
            <person name="Agamennone V."/>
            <person name="Suring W."/>
            <person name="Smit S."/>
            <person name="van Straalen N.M."/>
            <person name="Roelofs D."/>
        </authorList>
    </citation>
    <scope>NUCLEOTIDE SEQUENCE [LARGE SCALE GENOMIC DNA]</scope>
    <source>
        <tissue evidence="3">Mixed pool</tissue>
    </source>
</reference>
<dbReference type="STRING" id="48709.A0A1D2MCS8"/>
<feature type="disulfide bond" evidence="1">
    <location>
        <begin position="55"/>
        <end position="89"/>
    </location>
</feature>
<keyword evidence="1" id="KW-1015">Disulfide bond</keyword>
<keyword evidence="4" id="KW-1185">Reference proteome</keyword>
<feature type="domain" description="ShKT" evidence="2">
    <location>
        <begin position="55"/>
        <end position="89"/>
    </location>
</feature>
<gene>
    <name evidence="3" type="ORF">Ocin01_15971</name>
</gene>
<evidence type="ECO:0000313" key="3">
    <source>
        <dbReference type="EMBL" id="ODM90711.1"/>
    </source>
</evidence>
<comment type="caution">
    <text evidence="1">Lacks conserved residue(s) required for the propagation of feature annotation.</text>
</comment>
<feature type="domain" description="ShKT" evidence="2">
    <location>
        <begin position="16"/>
        <end position="50"/>
    </location>
</feature>
<dbReference type="SMART" id="SM00254">
    <property type="entry name" value="ShKT"/>
    <property type="match status" value="3"/>
</dbReference>
<name>A0A1D2MCS8_ORCCI</name>
<dbReference type="Proteomes" id="UP000094527">
    <property type="component" value="Unassembled WGS sequence"/>
</dbReference>
<evidence type="ECO:0000259" key="2">
    <source>
        <dbReference type="PROSITE" id="PS51670"/>
    </source>
</evidence>
<proteinExistence type="predicted"/>
<accession>A0A1D2MCS8</accession>
<dbReference type="OrthoDB" id="291007at2759"/>
<evidence type="ECO:0000256" key="1">
    <source>
        <dbReference type="PROSITE-ProRule" id="PRU01005"/>
    </source>
</evidence>
<organism evidence="3 4">
    <name type="scientific">Orchesella cincta</name>
    <name type="common">Springtail</name>
    <name type="synonym">Podura cincta</name>
    <dbReference type="NCBI Taxonomy" id="48709"/>
    <lineage>
        <taxon>Eukaryota</taxon>
        <taxon>Metazoa</taxon>
        <taxon>Ecdysozoa</taxon>
        <taxon>Arthropoda</taxon>
        <taxon>Hexapoda</taxon>
        <taxon>Collembola</taxon>
        <taxon>Entomobryomorpha</taxon>
        <taxon>Entomobryoidea</taxon>
        <taxon>Orchesellidae</taxon>
        <taxon>Orchesellinae</taxon>
        <taxon>Orchesella</taxon>
    </lineage>
</organism>
<comment type="caution">
    <text evidence="3">The sequence shown here is derived from an EMBL/GenBank/DDBJ whole genome shotgun (WGS) entry which is preliminary data.</text>
</comment>
<dbReference type="AlphaFoldDB" id="A0A1D2MCS8"/>